<dbReference type="GO" id="GO:0005319">
    <property type="term" value="F:lipid transporter activity"/>
    <property type="evidence" value="ECO:0007669"/>
    <property type="project" value="InterPro"/>
</dbReference>
<comment type="caution">
    <text evidence="8">The sequence shown here is derived from an EMBL/GenBank/DDBJ whole genome shotgun (WGS) entry which is preliminary data.</text>
</comment>
<dbReference type="AlphaFoldDB" id="A0AAV2PWH2"/>
<keyword evidence="1 6" id="KW-0732">Signal</keyword>
<organism evidence="8 9">
    <name type="scientific">Meganyctiphanes norvegica</name>
    <name type="common">Northern krill</name>
    <name type="synonym">Thysanopoda norvegica</name>
    <dbReference type="NCBI Taxonomy" id="48144"/>
    <lineage>
        <taxon>Eukaryota</taxon>
        <taxon>Metazoa</taxon>
        <taxon>Ecdysozoa</taxon>
        <taxon>Arthropoda</taxon>
        <taxon>Crustacea</taxon>
        <taxon>Multicrustacea</taxon>
        <taxon>Malacostraca</taxon>
        <taxon>Eumalacostraca</taxon>
        <taxon>Eucarida</taxon>
        <taxon>Euphausiacea</taxon>
        <taxon>Euphausiidae</taxon>
        <taxon>Meganyctiphanes</taxon>
    </lineage>
</organism>
<dbReference type="SUPFAM" id="SSF48431">
    <property type="entry name" value="Lipovitellin-phosvitin complex, superhelical domain"/>
    <property type="match status" value="1"/>
</dbReference>
<dbReference type="PANTHER" id="PTHR23345">
    <property type="entry name" value="VITELLOGENIN-RELATED"/>
    <property type="match status" value="1"/>
</dbReference>
<evidence type="ECO:0000256" key="6">
    <source>
        <dbReference type="SAM" id="SignalP"/>
    </source>
</evidence>
<reference evidence="8 9" key="1">
    <citation type="submission" date="2024-05" db="EMBL/GenBank/DDBJ databases">
        <authorList>
            <person name="Wallberg A."/>
        </authorList>
    </citation>
    <scope>NUCLEOTIDE SEQUENCE [LARGE SCALE GENOMIC DNA]</scope>
</reference>
<evidence type="ECO:0000256" key="1">
    <source>
        <dbReference type="ARBA" id="ARBA00022729"/>
    </source>
</evidence>
<dbReference type="Gene3D" id="1.25.10.20">
    <property type="entry name" value="Vitellinogen, superhelical"/>
    <property type="match status" value="1"/>
</dbReference>
<evidence type="ECO:0000313" key="8">
    <source>
        <dbReference type="EMBL" id="CAL4065561.1"/>
    </source>
</evidence>
<keyword evidence="4" id="KW-0325">Glycoprotein</keyword>
<keyword evidence="9" id="KW-1185">Reference proteome</keyword>
<dbReference type="InterPro" id="IPR050733">
    <property type="entry name" value="Vitellogenin/Apolipophorin"/>
</dbReference>
<keyword evidence="2" id="KW-0758">Storage protein</keyword>
<evidence type="ECO:0000313" key="9">
    <source>
        <dbReference type="Proteomes" id="UP001497623"/>
    </source>
</evidence>
<dbReference type="InterPro" id="IPR011030">
    <property type="entry name" value="Lipovitellin_superhlx_dom"/>
</dbReference>
<dbReference type="SMART" id="SM00638">
    <property type="entry name" value="LPD_N"/>
    <property type="match status" value="1"/>
</dbReference>
<dbReference type="PROSITE" id="PS51211">
    <property type="entry name" value="VITELLOGENIN"/>
    <property type="match status" value="1"/>
</dbReference>
<proteinExistence type="predicted"/>
<feature type="non-terminal residue" evidence="8">
    <location>
        <position position="958"/>
    </location>
</feature>
<feature type="domain" description="Vitellogenin" evidence="7">
    <location>
        <begin position="16"/>
        <end position="698"/>
    </location>
</feature>
<dbReference type="InterPro" id="IPR015819">
    <property type="entry name" value="Lipid_transp_b-sht_shell"/>
</dbReference>
<name>A0AAV2PWH2_MEGNR</name>
<dbReference type="InterPro" id="IPR001747">
    <property type="entry name" value="Vitellogenin_N"/>
</dbReference>
<dbReference type="PANTHER" id="PTHR23345:SF15">
    <property type="entry name" value="VITELLOGENIN 1-RELATED"/>
    <property type="match status" value="1"/>
</dbReference>
<evidence type="ECO:0000256" key="2">
    <source>
        <dbReference type="ARBA" id="ARBA00022761"/>
    </source>
</evidence>
<feature type="chain" id="PRO_5043550795" description="Vitellogenin domain-containing protein" evidence="6">
    <location>
        <begin position="16"/>
        <end position="958"/>
    </location>
</feature>
<keyword evidence="3" id="KW-1015">Disulfide bond</keyword>
<dbReference type="Proteomes" id="UP001497623">
    <property type="component" value="Unassembled WGS sequence"/>
</dbReference>
<sequence>MRILLILGMMGWSAALQPGFEYTYRYRGRVALGIPSISSQVSVFAFYCDAKVQVLESKELNIQFSNFFKGDMNERVTCEDSMTQSDGYSQMEFEPISGIKDILEKPFGLRWTGLYVPDSDSMWIRNLRRAFVHMLHIPRAKTPDFGETLMANYPSFSKMEVHPLGECPSRYTVTPLKEHLLKYYLPPPLENDAQADDLQNDYWRLSKSVDFDNCTDTVSSHTFGTMLPGKSDNDKCGEDYVSTATTGFYVMKGGPGGVRLEKAVQEGTYIIDHDDVQTYTNQTLDLRSVDPAGAPFDVSGSFYGFRQEIDANILQSDMSTESNINKDKSIQDIKVFAIAKFKEAADALSNGQPFNFAEDMEALSESAGLLDKDALQEIYDNLFGDARSLFMKALTASGLETPYLFLMEKLKNALDPVNHANQIDFFLNAVQNTKTTKLIEPMMNFVMNYNGPDFIRGLAIVNFATLATRMCTKPCGRQYLGETGCQVDSCKRLVEDTYLPWLAQGLDDELKIPWERMVFMMAIYNFNSEKILPIIRPYVSGARNADIQLRVSAIYALRKDDMPSSTRNEILQCLMTVFDNYQEHYRIREAAFGVMLHWDPEPSWWHYMALNTWRDPNNNLVSLVSNTIYTFKEYRPAAKRVAALTKPVKPISISKSFLAYNKDGNNDDIMRYWYEFFISGNDKGIFPHMVSAYLRLGLADTNFDAFKIMGHFDDSEWQQLFQKAFANLFGKKDWSPSDYLDKVKGYYQDILAKLEMETKEPAKNIDEFLHMTLFNNLQVPIPKLHANENIDWRMYMYLFGNINVNRQFFINSGRISHAYATEVGLPYMTKYTQPMFFSLVSKSTVTEQESKSIVDIQMTFRVDRLIQSSSHVLIPGMGRAMVSGVNKRQMLVLPYNIQITYDEDTTELTIEVAPNDLSVTEQFGMYNTPFTLRAPIVTPERLSALEDFEIIRSGPEVF</sequence>
<dbReference type="Pfam" id="PF01347">
    <property type="entry name" value="Vitellogenin_N"/>
    <property type="match status" value="1"/>
</dbReference>
<protein>
    <recommendedName>
        <fullName evidence="7">Vitellogenin domain-containing protein</fullName>
    </recommendedName>
</protein>
<dbReference type="EMBL" id="CAXKWB010001825">
    <property type="protein sequence ID" value="CAL4065561.1"/>
    <property type="molecule type" value="Genomic_DNA"/>
</dbReference>
<gene>
    <name evidence="8" type="ORF">MNOR_LOCUS4889</name>
</gene>
<evidence type="ECO:0000256" key="4">
    <source>
        <dbReference type="ARBA" id="ARBA00023180"/>
    </source>
</evidence>
<feature type="signal peptide" evidence="6">
    <location>
        <begin position="1"/>
        <end position="15"/>
    </location>
</feature>
<accession>A0AAV2PWH2</accession>
<dbReference type="Gene3D" id="2.30.230.10">
    <property type="entry name" value="Lipovitellin, beta-sheet shell regions, chain A"/>
    <property type="match status" value="1"/>
</dbReference>
<dbReference type="InterPro" id="IPR015816">
    <property type="entry name" value="Vitellinogen_b-sht_N"/>
</dbReference>
<evidence type="ECO:0000256" key="3">
    <source>
        <dbReference type="ARBA" id="ARBA00023157"/>
    </source>
</evidence>
<evidence type="ECO:0000256" key="5">
    <source>
        <dbReference type="PROSITE-ProRule" id="PRU00557"/>
    </source>
</evidence>
<comment type="caution">
    <text evidence="5">Lacks conserved residue(s) required for the propagation of feature annotation.</text>
</comment>
<dbReference type="SUPFAM" id="SSF56968">
    <property type="entry name" value="Lipovitellin-phosvitin complex, beta-sheet shell regions"/>
    <property type="match status" value="1"/>
</dbReference>
<evidence type="ECO:0000259" key="7">
    <source>
        <dbReference type="PROSITE" id="PS51211"/>
    </source>
</evidence>